<dbReference type="PANTHER" id="PTHR46434">
    <property type="entry name" value="GENETIC INTERACTOR OF PROHIBITINS 3, MITOCHONDRIAL"/>
    <property type="match status" value="1"/>
</dbReference>
<dbReference type="Pfam" id="PF01926">
    <property type="entry name" value="MMR_HSR1"/>
    <property type="match status" value="1"/>
</dbReference>
<dbReference type="InterPro" id="IPR027417">
    <property type="entry name" value="P-loop_NTPase"/>
</dbReference>
<dbReference type="PANTHER" id="PTHR46434:SF1">
    <property type="entry name" value="GENETIC INTERACTOR OF PROHIBITINS 3, MITOCHONDRIAL"/>
    <property type="match status" value="1"/>
</dbReference>
<evidence type="ECO:0000313" key="6">
    <source>
        <dbReference type="Proteomes" id="UP000284731"/>
    </source>
</evidence>
<sequence length="349" mass="38728">MTVCKGCGAVLQTTDSKAIGYSPKADAEYCQRCFRLIHYDDLTISMKTGIDPDTVIDRIAKMDALILWVIDLYDFEAGIINGINRKLADKDIVMIATKRDLLPASCGEEKIAHFVFGRLKDLGIRIERLILASKEEKMGVEEIKECVDELANGRQIVVMGKANSGKSTLINNLMSTRVLTASRYPGTTLDFNKLEIDGHTYIDTPGIEIGNSMLMEVSEADLKTIMPSKNIKPQVFQLRGEQSFFVGGLARLDLSGCKHASCVWYLSDRLNVHRTNGNYADEKWNTHVGTLFVPTAIEAEMKKYTIHKDMPKVDVVIDGLGWACVSGEVSTITVHVPKSVSVTFRKAML</sequence>
<dbReference type="GO" id="GO:0005525">
    <property type="term" value="F:GTP binding"/>
    <property type="evidence" value="ECO:0007669"/>
    <property type="project" value="UniProtKB-KW"/>
</dbReference>
<evidence type="ECO:0000259" key="4">
    <source>
        <dbReference type="Pfam" id="PF21516"/>
    </source>
</evidence>
<dbReference type="SUPFAM" id="SSF52540">
    <property type="entry name" value="P-loop containing nucleoside triphosphate hydrolases"/>
    <property type="match status" value="1"/>
</dbReference>
<reference evidence="5 6" key="1">
    <citation type="submission" date="2018-08" db="EMBL/GenBank/DDBJ databases">
        <title>A genome reference for cultivated species of the human gut microbiota.</title>
        <authorList>
            <person name="Zou Y."/>
            <person name="Xue W."/>
            <person name="Luo G."/>
        </authorList>
    </citation>
    <scope>NUCLEOTIDE SEQUENCE [LARGE SCALE GENOMIC DNA]</scope>
    <source>
        <strain evidence="5 6">AF18-46</strain>
    </source>
</reference>
<feature type="domain" description="NOA1/YqeH-like C-terminal" evidence="4">
    <location>
        <begin position="260"/>
        <end position="348"/>
    </location>
</feature>
<keyword evidence="2" id="KW-0342">GTP-binding</keyword>
<keyword evidence="1" id="KW-0547">Nucleotide-binding</keyword>
<dbReference type="InterPro" id="IPR006073">
    <property type="entry name" value="GTP-bd"/>
</dbReference>
<dbReference type="InterPro" id="IPR048422">
    <property type="entry name" value="NOA1/YqeH-like_C"/>
</dbReference>
<dbReference type="RefSeq" id="WP_118765304.1">
    <property type="nucleotide sequence ID" value="NZ_CABJCF010000005.1"/>
</dbReference>
<dbReference type="InterPro" id="IPR019988">
    <property type="entry name" value="GTP-bd_ribosome_bgen_YqeH"/>
</dbReference>
<accession>A0A412PAK0</accession>
<evidence type="ECO:0000256" key="2">
    <source>
        <dbReference type="ARBA" id="ARBA00023134"/>
    </source>
</evidence>
<dbReference type="Pfam" id="PF21516">
    <property type="entry name" value="YqeH-like_C"/>
    <property type="match status" value="1"/>
</dbReference>
<name>A0A412PAK0_9FIRM</name>
<dbReference type="InterPro" id="IPR050896">
    <property type="entry name" value="Mito_lipid_metab_GTPase"/>
</dbReference>
<organism evidence="5 6">
    <name type="scientific">Solobacterium moorei</name>
    <dbReference type="NCBI Taxonomy" id="102148"/>
    <lineage>
        <taxon>Bacteria</taxon>
        <taxon>Bacillati</taxon>
        <taxon>Bacillota</taxon>
        <taxon>Erysipelotrichia</taxon>
        <taxon>Erysipelotrichales</taxon>
        <taxon>Erysipelotrichaceae</taxon>
        <taxon>Solobacterium</taxon>
    </lineage>
</organism>
<evidence type="ECO:0000259" key="3">
    <source>
        <dbReference type="Pfam" id="PF01926"/>
    </source>
</evidence>
<dbReference type="CDD" id="cd01855">
    <property type="entry name" value="YqeH"/>
    <property type="match status" value="1"/>
</dbReference>
<comment type="caution">
    <text evidence="5">The sequence shown here is derived from an EMBL/GenBank/DDBJ whole genome shotgun (WGS) entry which is preliminary data.</text>
</comment>
<dbReference type="InterPro" id="IPR005225">
    <property type="entry name" value="Small_GTP-bd"/>
</dbReference>
<gene>
    <name evidence="5" type="primary">yqeH</name>
    <name evidence="5" type="ORF">DWX20_09330</name>
</gene>
<dbReference type="NCBIfam" id="TIGR00231">
    <property type="entry name" value="small_GTP"/>
    <property type="match status" value="1"/>
</dbReference>
<dbReference type="AlphaFoldDB" id="A0A412PAK0"/>
<feature type="domain" description="G" evidence="3">
    <location>
        <begin position="155"/>
        <end position="214"/>
    </location>
</feature>
<protein>
    <submittedName>
        <fullName evidence="5">Ribosome biogenesis GTPase YqeH</fullName>
    </submittedName>
</protein>
<evidence type="ECO:0000313" key="5">
    <source>
        <dbReference type="EMBL" id="RGT53630.1"/>
    </source>
</evidence>
<dbReference type="EMBL" id="QRWX01000005">
    <property type="protein sequence ID" value="RGT53630.1"/>
    <property type="molecule type" value="Genomic_DNA"/>
</dbReference>
<evidence type="ECO:0000256" key="1">
    <source>
        <dbReference type="ARBA" id="ARBA00022741"/>
    </source>
</evidence>
<dbReference type="Gene3D" id="3.40.50.300">
    <property type="entry name" value="P-loop containing nucleotide triphosphate hydrolases"/>
    <property type="match status" value="1"/>
</dbReference>
<dbReference type="Proteomes" id="UP000284731">
    <property type="component" value="Unassembled WGS sequence"/>
</dbReference>
<dbReference type="NCBIfam" id="TIGR03597">
    <property type="entry name" value="GTPase_YqeH"/>
    <property type="match status" value="1"/>
</dbReference>
<proteinExistence type="predicted"/>